<proteinExistence type="predicted"/>
<name>A0ABS5UD59_9BACT</name>
<sequence>MARKSAEDKLKALDEEREKLIDQLADKKAKELLLQERVKARESEQARKNDTRRKVLLGSFVLAKLKAEGERGAIHSWLEKELEAFLTNDRDKALFAEVVKLGGV</sequence>
<feature type="coiled-coil region" evidence="1">
    <location>
        <begin position="3"/>
        <end position="30"/>
    </location>
</feature>
<accession>A0ABS5UD59</accession>
<evidence type="ECO:0000313" key="2">
    <source>
        <dbReference type="EMBL" id="MBT1073619.1"/>
    </source>
</evidence>
<reference evidence="2 3" key="1">
    <citation type="submission" date="2021-05" db="EMBL/GenBank/DDBJ databases">
        <title>The draft genome of Geobacter chapellei DSM 13688.</title>
        <authorList>
            <person name="Xu Z."/>
            <person name="Masuda Y."/>
            <person name="Itoh H."/>
            <person name="Senoo K."/>
        </authorList>
    </citation>
    <scope>NUCLEOTIDE SEQUENCE [LARGE SCALE GENOMIC DNA]</scope>
    <source>
        <strain evidence="2 3">DSM 13688</strain>
    </source>
</reference>
<organism evidence="2 3">
    <name type="scientific">Pelotalea chapellei</name>
    <dbReference type="NCBI Taxonomy" id="44671"/>
    <lineage>
        <taxon>Bacteria</taxon>
        <taxon>Pseudomonadati</taxon>
        <taxon>Thermodesulfobacteriota</taxon>
        <taxon>Desulfuromonadia</taxon>
        <taxon>Geobacterales</taxon>
        <taxon>Geobacteraceae</taxon>
        <taxon>Pelotalea</taxon>
    </lineage>
</organism>
<evidence type="ECO:0000313" key="3">
    <source>
        <dbReference type="Proteomes" id="UP000784128"/>
    </source>
</evidence>
<comment type="caution">
    <text evidence="2">The sequence shown here is derived from an EMBL/GenBank/DDBJ whole genome shotgun (WGS) entry which is preliminary data.</text>
</comment>
<dbReference type="EMBL" id="JAHDYS010000031">
    <property type="protein sequence ID" value="MBT1073619.1"/>
    <property type="molecule type" value="Genomic_DNA"/>
</dbReference>
<protein>
    <submittedName>
        <fullName evidence="2">Mobilization protein</fullName>
    </submittedName>
</protein>
<dbReference type="RefSeq" id="WP_214301703.1">
    <property type="nucleotide sequence ID" value="NZ_JAHDYS010000031.1"/>
</dbReference>
<keyword evidence="1" id="KW-0175">Coiled coil</keyword>
<dbReference type="Proteomes" id="UP000784128">
    <property type="component" value="Unassembled WGS sequence"/>
</dbReference>
<keyword evidence="3" id="KW-1185">Reference proteome</keyword>
<gene>
    <name evidence="2" type="ORF">KJB30_17705</name>
</gene>
<evidence type="ECO:0000256" key="1">
    <source>
        <dbReference type="SAM" id="Coils"/>
    </source>
</evidence>